<organism evidence="3 4">
    <name type="scientific">Algibacter mikhailovii</name>
    <dbReference type="NCBI Taxonomy" id="425498"/>
    <lineage>
        <taxon>Bacteria</taxon>
        <taxon>Pseudomonadati</taxon>
        <taxon>Bacteroidota</taxon>
        <taxon>Flavobacteriia</taxon>
        <taxon>Flavobacteriales</taxon>
        <taxon>Flavobacteriaceae</taxon>
        <taxon>Algibacter</taxon>
    </lineage>
</organism>
<keyword evidence="1" id="KW-0472">Membrane</keyword>
<feature type="transmembrane region" description="Helical" evidence="1">
    <location>
        <begin position="6"/>
        <end position="27"/>
    </location>
</feature>
<keyword evidence="4" id="KW-1185">Reference proteome</keyword>
<reference evidence="3" key="1">
    <citation type="journal article" date="2014" name="Int. J. Syst. Evol. Microbiol.">
        <title>Complete genome sequence of Corynebacterium casei LMG S-19264T (=DSM 44701T), isolated from a smear-ripened cheese.</title>
        <authorList>
            <consortium name="US DOE Joint Genome Institute (JGI-PGF)"/>
            <person name="Walter F."/>
            <person name="Albersmeier A."/>
            <person name="Kalinowski J."/>
            <person name="Ruckert C."/>
        </authorList>
    </citation>
    <scope>NUCLEOTIDE SEQUENCE</scope>
    <source>
        <strain evidence="3">KCTC 12710</strain>
    </source>
</reference>
<feature type="transmembrane region" description="Helical" evidence="1">
    <location>
        <begin position="66"/>
        <end position="85"/>
    </location>
</feature>
<dbReference type="Proteomes" id="UP000636004">
    <property type="component" value="Unassembled WGS sequence"/>
</dbReference>
<dbReference type="PANTHER" id="PTHR28008">
    <property type="entry name" value="DOMAIN PROTEIN, PUTATIVE (AFU_ORTHOLOGUE AFUA_3G10980)-RELATED"/>
    <property type="match status" value="1"/>
</dbReference>
<dbReference type="PANTHER" id="PTHR28008:SF1">
    <property type="entry name" value="DOMAIN PROTEIN, PUTATIVE (AFU_ORTHOLOGUE AFUA_3G10980)-RELATED"/>
    <property type="match status" value="1"/>
</dbReference>
<keyword evidence="1" id="KW-0812">Transmembrane</keyword>
<evidence type="ECO:0000256" key="1">
    <source>
        <dbReference type="SAM" id="Phobius"/>
    </source>
</evidence>
<reference evidence="3" key="2">
    <citation type="submission" date="2020-09" db="EMBL/GenBank/DDBJ databases">
        <authorList>
            <person name="Sun Q."/>
            <person name="Kim S."/>
        </authorList>
    </citation>
    <scope>NUCLEOTIDE SEQUENCE</scope>
    <source>
        <strain evidence="3">KCTC 12710</strain>
    </source>
</reference>
<protein>
    <recommendedName>
        <fullName evidence="2">VanZ-like domain-containing protein</fullName>
    </recommendedName>
</protein>
<feature type="domain" description="VanZ-like" evidence="2">
    <location>
        <begin position="36"/>
        <end position="116"/>
    </location>
</feature>
<dbReference type="EMBL" id="BMWZ01000002">
    <property type="protein sequence ID" value="GGZ74136.1"/>
    <property type="molecule type" value="Genomic_DNA"/>
</dbReference>
<evidence type="ECO:0000313" key="4">
    <source>
        <dbReference type="Proteomes" id="UP000636004"/>
    </source>
</evidence>
<dbReference type="InterPro" id="IPR006976">
    <property type="entry name" value="VanZ-like"/>
</dbReference>
<dbReference type="AlphaFoldDB" id="A0A918V6E4"/>
<evidence type="ECO:0000313" key="3">
    <source>
        <dbReference type="EMBL" id="GGZ74136.1"/>
    </source>
</evidence>
<keyword evidence="1" id="KW-1133">Transmembrane helix</keyword>
<accession>A0A918V6E4</accession>
<comment type="caution">
    <text evidence="3">The sequence shown here is derived from an EMBL/GenBank/DDBJ whole genome shotgun (WGS) entry which is preliminary data.</text>
</comment>
<name>A0A918V6E4_9FLAO</name>
<dbReference type="RefSeq" id="WP_189359611.1">
    <property type="nucleotide sequence ID" value="NZ_BMWZ01000002.1"/>
</dbReference>
<evidence type="ECO:0000259" key="2">
    <source>
        <dbReference type="Pfam" id="PF04892"/>
    </source>
</evidence>
<dbReference type="NCBIfam" id="NF037970">
    <property type="entry name" value="vanZ_1"/>
    <property type="match status" value="1"/>
</dbReference>
<proteinExistence type="predicted"/>
<feature type="transmembrane region" description="Helical" evidence="1">
    <location>
        <begin position="39"/>
        <end position="60"/>
    </location>
</feature>
<gene>
    <name evidence="3" type="ORF">GCM10007028_09300</name>
</gene>
<dbReference type="Pfam" id="PF04892">
    <property type="entry name" value="VanZ"/>
    <property type="match status" value="1"/>
</dbReference>
<sequence length="125" mass="14023">MLKKLILISAIGYTIVLATLSLVRLNNLPDGGISFADKIFHCLAYALLTLFWFAVCAWTLNVRKKSAFVSVIIFAILFGIIIEVLQHTMTDYRELDVYDILANTLGVMLASLILFFKNSFSVKNT</sequence>
<feature type="transmembrane region" description="Helical" evidence="1">
    <location>
        <begin position="97"/>
        <end position="116"/>
    </location>
</feature>